<feature type="transmembrane region" description="Helical" evidence="7">
    <location>
        <begin position="172"/>
        <end position="191"/>
    </location>
</feature>
<dbReference type="InterPro" id="IPR036259">
    <property type="entry name" value="MFS_trans_sf"/>
</dbReference>
<dbReference type="PANTHER" id="PTHR23514">
    <property type="entry name" value="BYPASS OF STOP CODON PROTEIN 6"/>
    <property type="match status" value="1"/>
</dbReference>
<keyword evidence="5 7" id="KW-1133">Transmembrane helix</keyword>
<evidence type="ECO:0000256" key="4">
    <source>
        <dbReference type="ARBA" id="ARBA00022692"/>
    </source>
</evidence>
<feature type="transmembrane region" description="Helical" evidence="7">
    <location>
        <begin position="77"/>
        <end position="99"/>
    </location>
</feature>
<sequence>MDVNKINRNRLLWASFFTIVTGGVGFAVRGAILVDWGNQFGFTMTELGSITGGGFVGFGVIIILFSLIVDRVGYKPLLILAFVMHFLSLVVTVATVYVFEAMGREAAYWCLYWGTFLFAVGNGICESVVNPLVATLYPKNKTHYLNILHAGWPGGMIVGGLLSIAFHSVVSWEVLMSFFLIPVLIYGFIILKEKFPISEARAAGVGFSEMFRQLASPLLISLLILMMLVGYVELGTDSWIQNITGNILENPTKGVLLFIYTSALMFVLRFFAGPIVNRISPLGLLFACSILGAIGLYILGNSTTGLVMVLAVTIYGIAKTFFWPTMLGVVGERFPRGGAVTMGIVGGVGMLSAGLLGGPGIGYKQDYFASNKIKVESTESYDRYKAEQQNGFLFFRPIKGLDGSKVAILRDNGEQLKADIERWESTGKELSDNANLSNLKNWWDNAQTMVNIDKVPVEQAGFYGAGRALVITALIPLTMSLGYLILILYFRKRGGYKQVEIEKS</sequence>
<feature type="transmembrane region" description="Helical" evidence="7">
    <location>
        <begin position="279"/>
        <end position="299"/>
    </location>
</feature>
<evidence type="ECO:0000259" key="8">
    <source>
        <dbReference type="PROSITE" id="PS50850"/>
    </source>
</evidence>
<proteinExistence type="inferred from homology"/>
<feature type="transmembrane region" description="Helical" evidence="7">
    <location>
        <begin position="145"/>
        <end position="166"/>
    </location>
</feature>
<dbReference type="KEGG" id="aalg:AREALGSMS7_03099"/>
<dbReference type="PROSITE" id="PS50850">
    <property type="entry name" value="MFS"/>
    <property type="match status" value="1"/>
</dbReference>
<evidence type="ECO:0000313" key="9">
    <source>
        <dbReference type="EMBL" id="ASO06530.1"/>
    </source>
</evidence>
<dbReference type="SUPFAM" id="SSF103473">
    <property type="entry name" value="MFS general substrate transporter"/>
    <property type="match status" value="1"/>
</dbReference>
<dbReference type="GO" id="GO:0012505">
    <property type="term" value="C:endomembrane system"/>
    <property type="evidence" value="ECO:0007669"/>
    <property type="project" value="UniProtKB-SubCell"/>
</dbReference>
<feature type="transmembrane region" description="Helical" evidence="7">
    <location>
        <begin position="111"/>
        <end position="133"/>
    </location>
</feature>
<protein>
    <submittedName>
        <fullName evidence="9">Major facilitator superfamily protein</fullName>
    </submittedName>
</protein>
<evidence type="ECO:0000256" key="1">
    <source>
        <dbReference type="ARBA" id="ARBA00004127"/>
    </source>
</evidence>
<dbReference type="PANTHER" id="PTHR23514:SF3">
    <property type="entry name" value="BYPASS OF STOP CODON PROTEIN 6"/>
    <property type="match status" value="1"/>
</dbReference>
<dbReference type="InterPro" id="IPR051788">
    <property type="entry name" value="MFS_Transporter"/>
</dbReference>
<evidence type="ECO:0000256" key="5">
    <source>
        <dbReference type="ARBA" id="ARBA00022989"/>
    </source>
</evidence>
<feature type="transmembrane region" description="Helical" evidence="7">
    <location>
        <begin position="254"/>
        <end position="272"/>
    </location>
</feature>
<feature type="domain" description="Major facilitator superfamily (MFS) profile" evidence="8">
    <location>
        <begin position="11"/>
        <end position="414"/>
    </location>
</feature>
<evidence type="ECO:0000256" key="7">
    <source>
        <dbReference type="SAM" id="Phobius"/>
    </source>
</evidence>
<dbReference type="AlphaFoldDB" id="A0A221UZ39"/>
<feature type="transmembrane region" description="Helical" evidence="7">
    <location>
        <begin position="52"/>
        <end position="70"/>
    </location>
</feature>
<gene>
    <name evidence="9" type="ORF">AREALGSMS7_03099</name>
</gene>
<dbReference type="Gene3D" id="1.20.1250.20">
    <property type="entry name" value="MFS general substrate transporter like domains"/>
    <property type="match status" value="1"/>
</dbReference>
<reference evidence="9 10" key="1">
    <citation type="submission" date="2017-07" db="EMBL/GenBank/DDBJ databases">
        <title>Genome Sequence of Arenibacter algicola Strain SMS7 Isolated from a culture of the Diatom Skeletonema marinoi.</title>
        <authorList>
            <person name="Topel M."/>
            <person name="Pinder M.I.M."/>
            <person name="Johansson O.N."/>
            <person name="Kourtchenko O."/>
            <person name="Godhe A."/>
            <person name="Clarke A.K."/>
        </authorList>
    </citation>
    <scope>NUCLEOTIDE SEQUENCE [LARGE SCALE GENOMIC DNA]</scope>
    <source>
        <strain evidence="9 10">SMS7</strain>
    </source>
</reference>
<feature type="transmembrane region" description="Helical" evidence="7">
    <location>
        <begin position="305"/>
        <end position="327"/>
    </location>
</feature>
<dbReference type="InterPro" id="IPR011701">
    <property type="entry name" value="MFS"/>
</dbReference>
<dbReference type="GO" id="GO:0016020">
    <property type="term" value="C:membrane"/>
    <property type="evidence" value="ECO:0007669"/>
    <property type="project" value="TreeGrafter"/>
</dbReference>
<feature type="transmembrane region" description="Helical" evidence="7">
    <location>
        <begin position="339"/>
        <end position="361"/>
    </location>
</feature>
<evidence type="ECO:0000256" key="3">
    <source>
        <dbReference type="ARBA" id="ARBA00022448"/>
    </source>
</evidence>
<feature type="transmembrane region" description="Helical" evidence="7">
    <location>
        <begin position="12"/>
        <end position="32"/>
    </location>
</feature>
<comment type="similarity">
    <text evidence="2">Belongs to the major facilitator superfamily.</text>
</comment>
<dbReference type="Pfam" id="PF07690">
    <property type="entry name" value="MFS_1"/>
    <property type="match status" value="1"/>
</dbReference>
<dbReference type="GO" id="GO:0022857">
    <property type="term" value="F:transmembrane transporter activity"/>
    <property type="evidence" value="ECO:0007669"/>
    <property type="project" value="InterPro"/>
</dbReference>
<keyword evidence="6 7" id="KW-0472">Membrane</keyword>
<feature type="transmembrane region" description="Helical" evidence="7">
    <location>
        <begin position="468"/>
        <end position="490"/>
    </location>
</feature>
<dbReference type="Proteomes" id="UP000204551">
    <property type="component" value="Chromosome"/>
</dbReference>
<evidence type="ECO:0000256" key="2">
    <source>
        <dbReference type="ARBA" id="ARBA00008335"/>
    </source>
</evidence>
<keyword evidence="4 7" id="KW-0812">Transmembrane</keyword>
<dbReference type="EMBL" id="CP022515">
    <property type="protein sequence ID" value="ASO06530.1"/>
    <property type="molecule type" value="Genomic_DNA"/>
</dbReference>
<keyword evidence="3" id="KW-0813">Transport</keyword>
<organism evidence="9 10">
    <name type="scientific">Arenibacter algicola</name>
    <dbReference type="NCBI Taxonomy" id="616991"/>
    <lineage>
        <taxon>Bacteria</taxon>
        <taxon>Pseudomonadati</taxon>
        <taxon>Bacteroidota</taxon>
        <taxon>Flavobacteriia</taxon>
        <taxon>Flavobacteriales</taxon>
        <taxon>Flavobacteriaceae</taxon>
        <taxon>Arenibacter</taxon>
    </lineage>
</organism>
<name>A0A221UZ39_9FLAO</name>
<evidence type="ECO:0000313" key="10">
    <source>
        <dbReference type="Proteomes" id="UP000204551"/>
    </source>
</evidence>
<accession>A0A221UZ39</accession>
<comment type="subcellular location">
    <subcellularLocation>
        <location evidence="1">Endomembrane system</location>
        <topology evidence="1">Multi-pass membrane protein</topology>
    </subcellularLocation>
</comment>
<evidence type="ECO:0000256" key="6">
    <source>
        <dbReference type="ARBA" id="ARBA00023136"/>
    </source>
</evidence>
<dbReference type="InterPro" id="IPR020846">
    <property type="entry name" value="MFS_dom"/>
</dbReference>
<feature type="transmembrane region" description="Helical" evidence="7">
    <location>
        <begin position="214"/>
        <end position="234"/>
    </location>
</feature>